<keyword evidence="3" id="KW-1185">Reference proteome</keyword>
<dbReference type="Pfam" id="PF11231">
    <property type="entry name" value="DUF3034"/>
    <property type="match status" value="1"/>
</dbReference>
<protein>
    <submittedName>
        <fullName evidence="2">DUF3034 family protein</fullName>
    </submittedName>
</protein>
<dbReference type="InterPro" id="IPR021393">
    <property type="entry name" value="DUF3034"/>
</dbReference>
<keyword evidence="1" id="KW-0732">Signal</keyword>
<feature type="chain" id="PRO_5045368535" evidence="1">
    <location>
        <begin position="22"/>
        <end position="348"/>
    </location>
</feature>
<name>A0ABT5JQ23_9SPHN</name>
<accession>A0ABT5JQ23</accession>
<evidence type="ECO:0000313" key="2">
    <source>
        <dbReference type="EMBL" id="MDC8754743.1"/>
    </source>
</evidence>
<organism evidence="2 3">
    <name type="scientific">Erythrobacter fulvus</name>
    <dbReference type="NCBI Taxonomy" id="2987523"/>
    <lineage>
        <taxon>Bacteria</taxon>
        <taxon>Pseudomonadati</taxon>
        <taxon>Pseudomonadota</taxon>
        <taxon>Alphaproteobacteria</taxon>
        <taxon>Sphingomonadales</taxon>
        <taxon>Erythrobacteraceae</taxon>
        <taxon>Erythrobacter/Porphyrobacter group</taxon>
        <taxon>Erythrobacter</taxon>
    </lineage>
</organism>
<dbReference type="EMBL" id="JAQQXQ010000006">
    <property type="protein sequence ID" value="MDC8754743.1"/>
    <property type="molecule type" value="Genomic_DNA"/>
</dbReference>
<reference evidence="2 3" key="1">
    <citation type="submission" date="2022-10" db="EMBL/GenBank/DDBJ databases">
        <title>Erythrobacter sp. sf7 Genome sequencing.</title>
        <authorList>
            <person name="Park S."/>
        </authorList>
    </citation>
    <scope>NUCLEOTIDE SEQUENCE [LARGE SCALE GENOMIC DNA]</scope>
    <source>
        <strain evidence="3">sf7</strain>
    </source>
</reference>
<sequence length="348" mass="36431">MTIISSCLLALCHAAAMSAGSAIPVTAPHIAYAPVLDEEPEQAPLSPTIPDDQAVASAIRALQPLGPTSALSDGEGGVRIGKIELFEGGKLLLTNGVATVEGSSGGGIARWGTIGGRQMPGGIGLSAHATAIELPDFSWRSYGVLLGVDDRLELSVSRADFDTRDVGTALGIGQGYTFNLDTFGAKLRLAGDLVYGESWLPQIAVGIEHKRSRDADLVRAIGAADDEGTDYTLSATKLLLARSVLVNATLRYTEANQLGLLGFGSAGEGYNLQFEGSLGYQLSRRAVIGAEYRTKPDILGLGEDDWLDLFAAYALTDHLTLTAAYVDLGSIATFPDQRGGFLSAQVAF</sequence>
<dbReference type="RefSeq" id="WP_273677902.1">
    <property type="nucleotide sequence ID" value="NZ_JAQQXQ010000006.1"/>
</dbReference>
<gene>
    <name evidence="2" type="ORF">OIK40_08825</name>
</gene>
<evidence type="ECO:0000256" key="1">
    <source>
        <dbReference type="SAM" id="SignalP"/>
    </source>
</evidence>
<feature type="signal peptide" evidence="1">
    <location>
        <begin position="1"/>
        <end position="21"/>
    </location>
</feature>
<dbReference type="Proteomes" id="UP001216558">
    <property type="component" value="Unassembled WGS sequence"/>
</dbReference>
<proteinExistence type="predicted"/>
<comment type="caution">
    <text evidence="2">The sequence shown here is derived from an EMBL/GenBank/DDBJ whole genome shotgun (WGS) entry which is preliminary data.</text>
</comment>
<evidence type="ECO:0000313" key="3">
    <source>
        <dbReference type="Proteomes" id="UP001216558"/>
    </source>
</evidence>